<dbReference type="FunFam" id="3.30.505.10:FF:000171">
    <property type="match status" value="1"/>
</dbReference>
<dbReference type="KEGG" id="mbr:MONBRDRAFT_10594"/>
<feature type="compositionally biased region" description="Low complexity" evidence="2">
    <location>
        <begin position="123"/>
        <end position="137"/>
    </location>
</feature>
<feature type="compositionally biased region" description="Basic and acidic residues" evidence="2">
    <location>
        <begin position="1133"/>
        <end position="1142"/>
    </location>
</feature>
<dbReference type="STRING" id="81824.A9V6U2"/>
<dbReference type="SUPFAM" id="SSF47769">
    <property type="entry name" value="SAM/Pointed domain"/>
    <property type="match status" value="1"/>
</dbReference>
<proteinExistence type="predicted"/>
<evidence type="ECO:0000313" key="6">
    <source>
        <dbReference type="Proteomes" id="UP000001357"/>
    </source>
</evidence>
<name>A9V6U2_MONBE</name>
<feature type="region of interest" description="Disordered" evidence="2">
    <location>
        <begin position="157"/>
        <end position="289"/>
    </location>
</feature>
<feature type="compositionally biased region" description="Polar residues" evidence="2">
    <location>
        <begin position="754"/>
        <end position="767"/>
    </location>
</feature>
<dbReference type="Proteomes" id="UP000001357">
    <property type="component" value="Unassembled WGS sequence"/>
</dbReference>
<dbReference type="InterPro" id="IPR001660">
    <property type="entry name" value="SAM"/>
</dbReference>
<dbReference type="InterPro" id="IPR051569">
    <property type="entry name" value="SHANK"/>
</dbReference>
<feature type="compositionally biased region" description="Low complexity" evidence="2">
    <location>
        <begin position="1159"/>
        <end position="1172"/>
    </location>
</feature>
<dbReference type="PROSITE" id="PS50105">
    <property type="entry name" value="SAM_DOMAIN"/>
    <property type="match status" value="1"/>
</dbReference>
<dbReference type="InterPro" id="IPR000980">
    <property type="entry name" value="SH2"/>
</dbReference>
<gene>
    <name evidence="5" type="ORF">MONBRDRAFT_10594</name>
</gene>
<feature type="compositionally biased region" description="Polar residues" evidence="2">
    <location>
        <begin position="896"/>
        <end position="906"/>
    </location>
</feature>
<dbReference type="InterPro" id="IPR013761">
    <property type="entry name" value="SAM/pointed_sf"/>
</dbReference>
<feature type="compositionally biased region" description="Basic residues" evidence="2">
    <location>
        <begin position="815"/>
        <end position="826"/>
    </location>
</feature>
<protein>
    <recommendedName>
        <fullName evidence="7">SH2 domain-containing protein</fullName>
    </recommendedName>
</protein>
<dbReference type="GO" id="GO:0035255">
    <property type="term" value="F:ionotropic glutamate receptor binding"/>
    <property type="evidence" value="ECO:0000318"/>
    <property type="project" value="GO_Central"/>
</dbReference>
<dbReference type="InterPro" id="IPR036860">
    <property type="entry name" value="SH2_dom_sf"/>
</dbReference>
<feature type="region of interest" description="Disordered" evidence="2">
    <location>
        <begin position="120"/>
        <end position="142"/>
    </location>
</feature>
<dbReference type="PANTHER" id="PTHR24135:SF28">
    <property type="entry name" value="LD13733P"/>
    <property type="match status" value="1"/>
</dbReference>
<feature type="compositionally biased region" description="Polar residues" evidence="2">
    <location>
        <begin position="230"/>
        <end position="251"/>
    </location>
</feature>
<evidence type="ECO:0000256" key="2">
    <source>
        <dbReference type="SAM" id="MobiDB-lite"/>
    </source>
</evidence>
<dbReference type="InParanoid" id="A9V6U2"/>
<sequence>MFRRWRARHSSPAVIAPPRPESPEARTGAAKWSTRDVGRWLESVHMSELKRSFKAHRIDGNRLLALHADDLTRLGLESPSQQRLLLHNIQQLRIVVQSSPDHGPRVSIVAAQQRVPVLHASQSSPLLNNAPNPLEPSQNSRDMLDFDPVYAQIHEVAPGLESQRPGEAKVLQDNSSRGRRPRYSSVESGDVDSYQDINRSSDSSPSPSVRDLHALYSTVSKGPRARRTTFDTADLSTYNKNSHNFNAQQVGRHSPAPLNGASRRRLDTDPDFVSRPRASLPTDPNNLGEHERKHDLLIDSLQSANRHTKTLLQAAEGAQADESSYVPFIDEEALRGNYFNDQASRHVVQDLVRQRAQRGAFGITVPGSSGARSSRLLLTVAVAEERIEQLPIFVAFQGLRLYADGPAFSRLAVLVEYYRHHPLPLSDVAEDVCLSVGAFDHAALADSLTLDADASHRQTGSGDSPPAWFVGELDTESCQAVLRYERDGCYFVRLRPPWHLEVKDPAARLHQVTSRRADDAGREPCEVVYLNGGQVGFALIDMSPLGICLHGHENYHESLAALLEQLRARAEELPVKLTYTPGDLTTLVDERARRGSVDLGFSDRGQHSLQLSPQDMPQLLSTLIPEGWRARWWLEAPLAVQRATALLRKCPDGTFFIRHGAQLGYFVLTYVVHGRLETESIMAFSASRSRPRPAVCVVRASSQHYKTLSRLVQTLSQPSSRARQLLLCPLARNDCLMPARLEAVQLTPPGVSNVLQQPVSRKQTQRPLLQPPSDERLEPHPSQERERSDSNAVLAAEPGHSAPATATSTPPHSPMARRRGARRRSRSQSNDPADLPTRATNRPARLQDIKAVSAPSLFVRADPARRSSSMHGTASAAGRSSMVGPGQPGGGRDIQRSTSLHGTTNGAGEAPLTVREIKPILKNTRHPFFQKRSKTDPARIERSVAFANSVERVEIPAVSDWYWYQAGKPRSAAIQELDHCPDGAFIIRRSESNPACFALTYKALGRFWDELVVVPSGSLYGPGIHFDSDPRLRFRSLEELVQYYAQPSSPLISPLIVPDSFFDSSSRSSPAPFASVVLQPRGRVPSSSTYETLNHARQGLTSGPSSTSSSLTRLNTLNTGSTHSLYESAARVEPPREPRRASNFELGTQRLALKKNRPAARVVRVPRQAAPRPARRRRSSHGTALVQPVLLAPRLQSYHRYSAPDLKPSLASAEAKWLDGKAKNQSWCRIHQPSHDHEAMLALSPEGSFIVRDPDLQTQPQGMSSVHVATLVLRTARELLYFPVLQQHKKGSPVCQTLSELINYHSRPANTSLPVVLRQ</sequence>
<dbReference type="RefSeq" id="XP_001748411.1">
    <property type="nucleotide sequence ID" value="XM_001748359.1"/>
</dbReference>
<evidence type="ECO:0000256" key="1">
    <source>
        <dbReference type="PROSITE-ProRule" id="PRU00191"/>
    </source>
</evidence>
<evidence type="ECO:0000313" key="5">
    <source>
        <dbReference type="EMBL" id="EDQ86866.1"/>
    </source>
</evidence>
<dbReference type="CDD" id="cd00173">
    <property type="entry name" value="SH2"/>
    <property type="match status" value="1"/>
</dbReference>
<dbReference type="SUPFAM" id="SSF55550">
    <property type="entry name" value="SH2 domain"/>
    <property type="match status" value="3"/>
</dbReference>
<dbReference type="Gene3D" id="3.30.505.10">
    <property type="entry name" value="SH2 domain"/>
    <property type="match status" value="1"/>
</dbReference>
<dbReference type="PANTHER" id="PTHR24135">
    <property type="entry name" value="SH3 AND MULTIPLE ANKYRIN REPEAT DOMAINS PROTEIN"/>
    <property type="match status" value="1"/>
</dbReference>
<evidence type="ECO:0000259" key="4">
    <source>
        <dbReference type="PROSITE" id="PS50105"/>
    </source>
</evidence>
<feature type="compositionally biased region" description="Basic and acidic residues" evidence="2">
    <location>
        <begin position="773"/>
        <end position="789"/>
    </location>
</feature>
<feature type="region of interest" description="Disordered" evidence="2">
    <location>
        <begin position="754"/>
        <end position="914"/>
    </location>
</feature>
<dbReference type="EMBL" id="CH991563">
    <property type="protein sequence ID" value="EDQ86866.1"/>
    <property type="molecule type" value="Genomic_DNA"/>
</dbReference>
<feature type="compositionally biased region" description="Basic and acidic residues" evidence="2">
    <location>
        <begin position="264"/>
        <end position="274"/>
    </location>
</feature>
<feature type="compositionally biased region" description="Low complexity" evidence="2">
    <location>
        <begin position="1099"/>
        <end position="1132"/>
    </location>
</feature>
<feature type="domain" description="SH2" evidence="3">
    <location>
        <begin position="961"/>
        <end position="1059"/>
    </location>
</feature>
<dbReference type="SMART" id="SM00252">
    <property type="entry name" value="SH2"/>
    <property type="match status" value="1"/>
</dbReference>
<feature type="domain" description="SAM" evidence="4">
    <location>
        <begin position="32"/>
        <end position="95"/>
    </location>
</feature>
<accession>A9V6U2</accession>
<dbReference type="Pfam" id="PF00017">
    <property type="entry name" value="SH2"/>
    <property type="match status" value="1"/>
</dbReference>
<reference evidence="5 6" key="1">
    <citation type="journal article" date="2008" name="Nature">
        <title>The genome of the choanoflagellate Monosiga brevicollis and the origin of metazoans.</title>
        <authorList>
            <consortium name="JGI Sequencing"/>
            <person name="King N."/>
            <person name="Westbrook M.J."/>
            <person name="Young S.L."/>
            <person name="Kuo A."/>
            <person name="Abedin M."/>
            <person name="Chapman J."/>
            <person name="Fairclough S."/>
            <person name="Hellsten U."/>
            <person name="Isogai Y."/>
            <person name="Letunic I."/>
            <person name="Marr M."/>
            <person name="Pincus D."/>
            <person name="Putnam N."/>
            <person name="Rokas A."/>
            <person name="Wright K.J."/>
            <person name="Zuzow R."/>
            <person name="Dirks W."/>
            <person name="Good M."/>
            <person name="Goodstein D."/>
            <person name="Lemons D."/>
            <person name="Li W."/>
            <person name="Lyons J.B."/>
            <person name="Morris A."/>
            <person name="Nichols S."/>
            <person name="Richter D.J."/>
            <person name="Salamov A."/>
            <person name="Bork P."/>
            <person name="Lim W.A."/>
            <person name="Manning G."/>
            <person name="Miller W.T."/>
            <person name="McGinnis W."/>
            <person name="Shapiro H."/>
            <person name="Tjian R."/>
            <person name="Grigoriev I.V."/>
            <person name="Rokhsar D."/>
        </authorList>
    </citation>
    <scope>NUCLEOTIDE SEQUENCE [LARGE SCALE GENOMIC DNA]</scope>
    <source>
        <strain evidence="6">MX1 / ATCC 50154</strain>
    </source>
</reference>
<keyword evidence="1" id="KW-0727">SH2 domain</keyword>
<dbReference type="GO" id="GO:0030160">
    <property type="term" value="F:synaptic receptor adaptor activity"/>
    <property type="evidence" value="ECO:0000318"/>
    <property type="project" value="GO_Central"/>
</dbReference>
<dbReference type="GO" id="GO:0050808">
    <property type="term" value="P:synapse organization"/>
    <property type="evidence" value="ECO:0000318"/>
    <property type="project" value="GO_Central"/>
</dbReference>
<dbReference type="Gene3D" id="1.10.150.50">
    <property type="entry name" value="Transcription Factor, Ets-1"/>
    <property type="match status" value="1"/>
</dbReference>
<dbReference type="Pfam" id="PF00536">
    <property type="entry name" value="SAM_1"/>
    <property type="match status" value="1"/>
</dbReference>
<dbReference type="GeneID" id="5893655"/>
<evidence type="ECO:0000259" key="3">
    <source>
        <dbReference type="PROSITE" id="PS50001"/>
    </source>
</evidence>
<feature type="region of interest" description="Disordered" evidence="2">
    <location>
        <begin position="1096"/>
        <end position="1143"/>
    </location>
</feature>
<feature type="region of interest" description="Disordered" evidence="2">
    <location>
        <begin position="1"/>
        <end position="28"/>
    </location>
</feature>
<feature type="region of interest" description="Disordered" evidence="2">
    <location>
        <begin position="1155"/>
        <end position="1182"/>
    </location>
</feature>
<feature type="compositionally biased region" description="Low complexity" evidence="2">
    <location>
        <begin position="800"/>
        <end position="810"/>
    </location>
</feature>
<organism evidence="5 6">
    <name type="scientific">Monosiga brevicollis</name>
    <name type="common">Choanoflagellate</name>
    <dbReference type="NCBI Taxonomy" id="81824"/>
    <lineage>
        <taxon>Eukaryota</taxon>
        <taxon>Choanoflagellata</taxon>
        <taxon>Craspedida</taxon>
        <taxon>Salpingoecidae</taxon>
        <taxon>Monosiga</taxon>
    </lineage>
</organism>
<keyword evidence="6" id="KW-1185">Reference proteome</keyword>
<evidence type="ECO:0008006" key="7">
    <source>
        <dbReference type="Google" id="ProtNLM"/>
    </source>
</evidence>
<dbReference type="SMART" id="SM00454">
    <property type="entry name" value="SAM"/>
    <property type="match status" value="1"/>
</dbReference>
<dbReference type="PROSITE" id="PS50001">
    <property type="entry name" value="SH2"/>
    <property type="match status" value="1"/>
</dbReference>